<comment type="caution">
    <text evidence="1">The sequence shown here is derived from an EMBL/GenBank/DDBJ whole genome shotgun (WGS) entry which is preliminary data.</text>
</comment>
<sequence>MALDFSHYQVVVQAKMDAVSAASTLDDLVTLAITTSKIKDAIAVSDVQAAAAAGVTSITGAATGALQDITTARTSATGAIGTARGGALTDIEAARTKAIQDVQQAGGGANAAGGISFAPTGQIAATNVQAALAEVDSEKTAKASNLSDLADPKAARANLGLEKFTARGDAAYTILAGDRTVALTAALTGPRVFTLPAASALNPGATLRIMDQAGGISAANTLTIQAAGTDKLNGAAAAVFAAPYTDFLLTTDGVSAWTYDVQSLARGGTGATTAAGARANLGLGSAAQLTAGVAGGAATLDGSTGKLLAAQIPDALLGTVRYQGGWDAAANSPTLAAPSAANKGAYYIVLTAGTTALAGPKGSITDWQVGDWAVSDGTYWEKVDSSDQVISVVGLQGAITGPALKAALAVAIGDVAGLQAALDAKAAASYATTADIWAGTDTGKIVTAKALRDAQVPQTLAASAAPAWNAALGFNARITLTTNTTFQTPTNLVEGLTYVLRAKQDATGGRTGSYTSAFNFGADGPPTLSTAANAEDALTFLCVDAATPRLSFVGIKKGV</sequence>
<proteinExistence type="predicted"/>
<dbReference type="AlphaFoldDB" id="A0AAV4ZW67"/>
<dbReference type="Proteomes" id="UP001055247">
    <property type="component" value="Unassembled WGS sequence"/>
</dbReference>
<evidence type="ECO:0000313" key="1">
    <source>
        <dbReference type="EMBL" id="GJD92498.1"/>
    </source>
</evidence>
<dbReference type="EMBL" id="BPQO01000046">
    <property type="protein sequence ID" value="GJD92498.1"/>
    <property type="molecule type" value="Genomic_DNA"/>
</dbReference>
<reference evidence="1" key="2">
    <citation type="submission" date="2021-08" db="EMBL/GenBank/DDBJ databases">
        <authorList>
            <person name="Tani A."/>
            <person name="Ola A."/>
            <person name="Ogura Y."/>
            <person name="Katsura K."/>
            <person name="Hayashi T."/>
        </authorList>
    </citation>
    <scope>NUCLEOTIDE SEQUENCE</scope>
    <source>
        <strain evidence="1">DSM 16372</strain>
    </source>
</reference>
<keyword evidence="2" id="KW-1185">Reference proteome</keyword>
<accession>A0AAV4ZW67</accession>
<gene>
    <name evidence="1" type="ORF">BHAOGJBA_6052</name>
</gene>
<dbReference type="RefSeq" id="WP_066926009.1">
    <property type="nucleotide sequence ID" value="NZ_BPQO01000046.1"/>
</dbReference>
<name>A0AAV4ZW67_9HYPH</name>
<organism evidence="1 2">
    <name type="scientific">Methylobacterium hispanicum</name>
    <dbReference type="NCBI Taxonomy" id="270350"/>
    <lineage>
        <taxon>Bacteria</taxon>
        <taxon>Pseudomonadati</taxon>
        <taxon>Pseudomonadota</taxon>
        <taxon>Alphaproteobacteria</taxon>
        <taxon>Hyphomicrobiales</taxon>
        <taxon>Methylobacteriaceae</taxon>
        <taxon>Methylobacterium</taxon>
    </lineage>
</organism>
<protein>
    <recommendedName>
        <fullName evidence="3">DUF1983 domain-containing protein</fullName>
    </recommendedName>
</protein>
<reference evidence="1" key="1">
    <citation type="journal article" date="2016" name="Front. Microbiol.">
        <title>Genome Sequence of the Piezophilic, Mesophilic Sulfate-Reducing Bacterium Desulfovibrio indicus J2T.</title>
        <authorList>
            <person name="Cao J."/>
            <person name="Maignien L."/>
            <person name="Shao Z."/>
            <person name="Alain K."/>
            <person name="Jebbar M."/>
        </authorList>
    </citation>
    <scope>NUCLEOTIDE SEQUENCE</scope>
    <source>
        <strain evidence="1">DSM 16372</strain>
    </source>
</reference>
<evidence type="ECO:0008006" key="3">
    <source>
        <dbReference type="Google" id="ProtNLM"/>
    </source>
</evidence>
<evidence type="ECO:0000313" key="2">
    <source>
        <dbReference type="Proteomes" id="UP001055247"/>
    </source>
</evidence>